<dbReference type="InterPro" id="IPR000792">
    <property type="entry name" value="Tscrpt_reg_LuxR_C"/>
</dbReference>
<dbReference type="Pfam" id="PF00072">
    <property type="entry name" value="Response_reg"/>
    <property type="match status" value="1"/>
</dbReference>
<dbReference type="Gene3D" id="3.40.50.2300">
    <property type="match status" value="1"/>
</dbReference>
<dbReference type="SMART" id="SM00421">
    <property type="entry name" value="HTH_LUXR"/>
    <property type="match status" value="1"/>
</dbReference>
<accession>A0ABN4EIT8</accession>
<dbReference type="InterPro" id="IPR011006">
    <property type="entry name" value="CheY-like_superfamily"/>
</dbReference>
<evidence type="ECO:0000256" key="4">
    <source>
        <dbReference type="ARBA" id="ARBA00023163"/>
    </source>
</evidence>
<proteinExistence type="predicted"/>
<dbReference type="InterPro" id="IPR016032">
    <property type="entry name" value="Sig_transdc_resp-reg_C-effctor"/>
</dbReference>
<dbReference type="PROSITE" id="PS50110">
    <property type="entry name" value="RESPONSE_REGULATORY"/>
    <property type="match status" value="1"/>
</dbReference>
<keyword evidence="2" id="KW-0805">Transcription regulation</keyword>
<dbReference type="CDD" id="cd06170">
    <property type="entry name" value="LuxR_C_like"/>
    <property type="match status" value="1"/>
</dbReference>
<dbReference type="PROSITE" id="PS50043">
    <property type="entry name" value="HTH_LUXR_2"/>
    <property type="match status" value="1"/>
</dbReference>
<keyword evidence="4" id="KW-0804">Transcription</keyword>
<keyword evidence="3" id="KW-0238">DNA-binding</keyword>
<dbReference type="SUPFAM" id="SSF52172">
    <property type="entry name" value="CheY-like"/>
    <property type="match status" value="1"/>
</dbReference>
<dbReference type="InterPro" id="IPR039420">
    <property type="entry name" value="WalR-like"/>
</dbReference>
<dbReference type="InterPro" id="IPR058245">
    <property type="entry name" value="NreC/VraR/RcsB-like_REC"/>
</dbReference>
<evidence type="ECO:0000259" key="7">
    <source>
        <dbReference type="PROSITE" id="PS50110"/>
    </source>
</evidence>
<keyword evidence="9" id="KW-1185">Reference proteome</keyword>
<dbReference type="Pfam" id="PF00196">
    <property type="entry name" value="GerE"/>
    <property type="match status" value="1"/>
</dbReference>
<dbReference type="PANTHER" id="PTHR43214:SF24">
    <property type="entry name" value="TRANSCRIPTIONAL REGULATORY PROTEIN NARL-RELATED"/>
    <property type="match status" value="1"/>
</dbReference>
<feature type="domain" description="HTH luxR-type" evidence="6">
    <location>
        <begin position="153"/>
        <end position="218"/>
    </location>
</feature>
<sequence length="222" mass="24560">MPAWDWLESGGNNPMIRIVLADDQAMVRTGFHMILGSQPDMEILYEASDGAEALDAITRLRPDVALLDIRMPRMNGLDVAKQIAPQVPTVMVTTFNDDAYVDTALDYGARGYLLKDSGPELLIEAVRSAYRGDVLISPEVLSLLLARRSKLHDAPSELPLTSRELEVARLIAHGRTNQEIAADLFISLSTVKTHVARIQDRLLVRNRVEIAAALWRSGEMST</sequence>
<evidence type="ECO:0000256" key="5">
    <source>
        <dbReference type="PROSITE-ProRule" id="PRU00169"/>
    </source>
</evidence>
<gene>
    <name evidence="8" type="ORF">CulFRC11_1726</name>
</gene>
<dbReference type="PRINTS" id="PR00038">
    <property type="entry name" value="HTHLUXR"/>
</dbReference>
<dbReference type="EMBL" id="CP009622">
    <property type="protein sequence ID" value="AIU33286.1"/>
    <property type="molecule type" value="Genomic_DNA"/>
</dbReference>
<dbReference type="SMART" id="SM00448">
    <property type="entry name" value="REC"/>
    <property type="match status" value="1"/>
</dbReference>
<feature type="modified residue" description="4-aspartylphosphate" evidence="5">
    <location>
        <position position="68"/>
    </location>
</feature>
<evidence type="ECO:0000256" key="2">
    <source>
        <dbReference type="ARBA" id="ARBA00023015"/>
    </source>
</evidence>
<evidence type="ECO:0000313" key="9">
    <source>
        <dbReference type="Proteomes" id="UP000029910"/>
    </source>
</evidence>
<reference evidence="8 9" key="1">
    <citation type="journal article" date="2015" name="Genome Announc.">
        <title>Genome Sequence of Corynebacterium ulcerans Strain FRC11.</title>
        <authorList>
            <person name="Benevides Lde J."/>
            <person name="Viana M.V."/>
            <person name="Mariano D.C."/>
            <person name="Rocha Fde S."/>
            <person name="Bagano P.C."/>
            <person name="Folador E.L."/>
            <person name="Pereira F.L."/>
            <person name="Dorella F.A."/>
            <person name="Leal C.A."/>
            <person name="Carvalho A.F."/>
            <person name="Soares Sde C."/>
            <person name="Carneiro A."/>
            <person name="Ramos R."/>
            <person name="Badell-Ocando E."/>
            <person name="Guiso N."/>
            <person name="Silva A."/>
            <person name="Figueiredo H."/>
            <person name="Azevedo V."/>
            <person name="Guimaraes L.C."/>
        </authorList>
    </citation>
    <scope>NUCLEOTIDE SEQUENCE [LARGE SCALE GENOMIC DNA]</scope>
    <source>
        <strain evidence="9">FRC0011</strain>
    </source>
</reference>
<dbReference type="PROSITE" id="PS00622">
    <property type="entry name" value="HTH_LUXR_1"/>
    <property type="match status" value="1"/>
</dbReference>
<protein>
    <submittedName>
        <fullName evidence="8">Two component transcriptional regulator</fullName>
    </submittedName>
</protein>
<dbReference type="InterPro" id="IPR001789">
    <property type="entry name" value="Sig_transdc_resp-reg_receiver"/>
</dbReference>
<evidence type="ECO:0000259" key="6">
    <source>
        <dbReference type="PROSITE" id="PS50043"/>
    </source>
</evidence>
<evidence type="ECO:0000313" key="8">
    <source>
        <dbReference type="EMBL" id="AIU33286.1"/>
    </source>
</evidence>
<keyword evidence="1 5" id="KW-0597">Phosphoprotein</keyword>
<name>A0ABN4EIT8_9CORY</name>
<dbReference type="SUPFAM" id="SSF46894">
    <property type="entry name" value="C-terminal effector domain of the bipartite response regulators"/>
    <property type="match status" value="1"/>
</dbReference>
<dbReference type="PANTHER" id="PTHR43214">
    <property type="entry name" value="TWO-COMPONENT RESPONSE REGULATOR"/>
    <property type="match status" value="1"/>
</dbReference>
<evidence type="ECO:0000256" key="1">
    <source>
        <dbReference type="ARBA" id="ARBA00022553"/>
    </source>
</evidence>
<organism evidence="8 9">
    <name type="scientific">Corynebacterium ramonii</name>
    <dbReference type="NCBI Taxonomy" id="3026968"/>
    <lineage>
        <taxon>Bacteria</taxon>
        <taxon>Bacillati</taxon>
        <taxon>Actinomycetota</taxon>
        <taxon>Actinomycetes</taxon>
        <taxon>Mycobacteriales</taxon>
        <taxon>Corynebacteriaceae</taxon>
        <taxon>Corynebacterium</taxon>
    </lineage>
</organism>
<dbReference type="Proteomes" id="UP000029910">
    <property type="component" value="Chromosome"/>
</dbReference>
<feature type="domain" description="Response regulatory" evidence="7">
    <location>
        <begin position="17"/>
        <end position="130"/>
    </location>
</feature>
<dbReference type="CDD" id="cd17535">
    <property type="entry name" value="REC_NarL-like"/>
    <property type="match status" value="1"/>
</dbReference>
<evidence type="ECO:0000256" key="3">
    <source>
        <dbReference type="ARBA" id="ARBA00023125"/>
    </source>
</evidence>